<dbReference type="Proteomes" id="UP000283426">
    <property type="component" value="Unassembled WGS sequence"/>
</dbReference>
<accession>A0A1Y3Y2G2</accession>
<dbReference type="Gene3D" id="2.140.10.30">
    <property type="entry name" value="Dipeptidylpeptidase IV, N-terminal domain"/>
    <property type="match status" value="1"/>
</dbReference>
<evidence type="ECO:0000313" key="5">
    <source>
        <dbReference type="EMBL" id="RGY05067.1"/>
    </source>
</evidence>
<dbReference type="SUPFAM" id="SSF82171">
    <property type="entry name" value="DPP6 N-terminal domain-like"/>
    <property type="match status" value="1"/>
</dbReference>
<feature type="domain" description="Dipeptidylpeptidase IV N-terminal" evidence="2">
    <location>
        <begin position="154"/>
        <end position="452"/>
    </location>
</feature>
<dbReference type="Proteomes" id="UP001199750">
    <property type="component" value="Unassembled WGS sequence"/>
</dbReference>
<reference evidence="3" key="2">
    <citation type="submission" date="2022-01" db="EMBL/GenBank/DDBJ databases">
        <title>Collection of gut derived symbiotic bacterial strains cultured from healthy donors.</title>
        <authorList>
            <person name="Lin H."/>
            <person name="Kohout C."/>
            <person name="Waligurski E."/>
            <person name="Pamer E.G."/>
        </authorList>
    </citation>
    <scope>NUCLEOTIDE SEQUENCE</scope>
    <source>
        <strain evidence="3">DFI.1.149</strain>
    </source>
</reference>
<reference evidence="6 7" key="1">
    <citation type="submission" date="2018-08" db="EMBL/GenBank/DDBJ databases">
        <title>A genome reference for cultivated species of the human gut microbiota.</title>
        <authorList>
            <person name="Zou Y."/>
            <person name="Xue W."/>
            <person name="Luo G."/>
        </authorList>
    </citation>
    <scope>NUCLEOTIDE SEQUENCE [LARGE SCALE GENOMIC DNA]</scope>
    <source>
        <strain evidence="4 6">AF14-6AC</strain>
        <strain evidence="5 7">OF03-11</strain>
    </source>
</reference>
<evidence type="ECO:0000313" key="7">
    <source>
        <dbReference type="Proteomes" id="UP000284434"/>
    </source>
</evidence>
<dbReference type="PANTHER" id="PTHR11731">
    <property type="entry name" value="PROTEASE FAMILY S9B,C DIPEPTIDYL-PEPTIDASE IV-RELATED"/>
    <property type="match status" value="1"/>
</dbReference>
<evidence type="ECO:0000313" key="4">
    <source>
        <dbReference type="EMBL" id="RGV29927.1"/>
    </source>
</evidence>
<gene>
    <name evidence="4" type="ORF">DWW24_03410</name>
    <name evidence="5" type="ORF">DXA53_14000</name>
    <name evidence="3" type="ORF">L0P03_15020</name>
</gene>
<dbReference type="EMBL" id="QRYW01000005">
    <property type="protein sequence ID" value="RGV29927.1"/>
    <property type="molecule type" value="Genomic_DNA"/>
</dbReference>
<dbReference type="GO" id="GO:0006508">
    <property type="term" value="P:proteolysis"/>
    <property type="evidence" value="ECO:0007669"/>
    <property type="project" value="InterPro"/>
</dbReference>
<dbReference type="Pfam" id="PF00326">
    <property type="entry name" value="Peptidase_S9"/>
    <property type="match status" value="1"/>
</dbReference>
<feature type="domain" description="Peptidase S9 prolyl oligopeptidase catalytic" evidence="1">
    <location>
        <begin position="541"/>
        <end position="753"/>
    </location>
</feature>
<comment type="caution">
    <text evidence="5">The sequence shown here is derived from an EMBL/GenBank/DDBJ whole genome shotgun (WGS) entry which is preliminary data.</text>
</comment>
<dbReference type="Gene3D" id="3.40.50.1820">
    <property type="entry name" value="alpha/beta hydrolase"/>
    <property type="match status" value="1"/>
</dbReference>
<organism evidence="5 7">
    <name type="scientific">Odoribacter splanchnicus</name>
    <dbReference type="NCBI Taxonomy" id="28118"/>
    <lineage>
        <taxon>Bacteria</taxon>
        <taxon>Pseudomonadati</taxon>
        <taxon>Bacteroidota</taxon>
        <taxon>Bacteroidia</taxon>
        <taxon>Bacteroidales</taxon>
        <taxon>Odoribacteraceae</taxon>
        <taxon>Odoribacter</taxon>
    </lineage>
</organism>
<dbReference type="Proteomes" id="UP000284434">
    <property type="component" value="Unassembled WGS sequence"/>
</dbReference>
<dbReference type="EMBL" id="JAKNDN010000031">
    <property type="protein sequence ID" value="MCG4961149.1"/>
    <property type="molecule type" value="Genomic_DNA"/>
</dbReference>
<evidence type="ECO:0000259" key="1">
    <source>
        <dbReference type="Pfam" id="PF00326"/>
    </source>
</evidence>
<dbReference type="InterPro" id="IPR029058">
    <property type="entry name" value="AB_hydrolase_fold"/>
</dbReference>
<protein>
    <submittedName>
        <fullName evidence="3">DPP IV N-terminal domain-containing protein</fullName>
    </submittedName>
    <submittedName>
        <fullName evidence="5">S9 family peptidase</fullName>
    </submittedName>
</protein>
<evidence type="ECO:0000259" key="2">
    <source>
        <dbReference type="Pfam" id="PF00930"/>
    </source>
</evidence>
<proteinExistence type="predicted"/>
<dbReference type="InterPro" id="IPR002469">
    <property type="entry name" value="Peptidase_S9B_N"/>
</dbReference>
<evidence type="ECO:0000313" key="3">
    <source>
        <dbReference type="EMBL" id="MCG4961149.1"/>
    </source>
</evidence>
<evidence type="ECO:0000313" key="6">
    <source>
        <dbReference type="Proteomes" id="UP000283426"/>
    </source>
</evidence>
<dbReference type="RefSeq" id="WP_013610792.1">
    <property type="nucleotide sequence ID" value="NZ_CABJFF010000014.1"/>
</dbReference>
<dbReference type="Pfam" id="PF00930">
    <property type="entry name" value="DPPIV_N"/>
    <property type="match status" value="1"/>
</dbReference>
<dbReference type="InterPro" id="IPR050278">
    <property type="entry name" value="Serine_Prot_S9B/DPPIV"/>
</dbReference>
<dbReference type="SUPFAM" id="SSF53474">
    <property type="entry name" value="alpha/beta-Hydrolases"/>
    <property type="match status" value="1"/>
</dbReference>
<dbReference type="PANTHER" id="PTHR11731:SF193">
    <property type="entry name" value="DIPEPTIDYL PEPTIDASE 9"/>
    <property type="match status" value="1"/>
</dbReference>
<name>A0A1Y3Y2G2_9BACT</name>
<sequence>MKIIIGILLISCFLGRTTAQNANYKRAEETKAFSLPWKYDRLTPFFTEGSDDFWYSLQTNDGEKYFYVDLKNKKVEEFIDPVYLATEMEKATGRKYNPKKLGLWKIHFKKGGRILSWRDGRVIFNYNRITKKLGYTNLPSESDMPPIHGFFDSGMSPDGKYQVFGKNHNAYIRNLEDSTVVQLTFDGTLEFSYMTGWGDVKEEVPLAPVWFEDSKNFYLFRQNSHKVAEISNMNYLKGRPLAYNTQAVLAGDSIVLYDEISLFDVETKTQKKIKIDKWQDQLTRVLHSDTKNNKLFLERRTRRNNILEVCDVNLKTGDVKVIIHEEGDPYIGIELASIHFINNYNDIIWWSERSGYGHFYHYDREGNLKNAITSGEWTAGKIVEIDEKNRTIFFQAYGIAPDENPSYAKICKANIDEKSKVTILTPEEATHEVIFSPSKRYIIDAYSRPDLPCRFSVRDIRGKLIASLGEVNLDDLYKKGWKMPETFSVKSADGETDLYGVMWKPFDFDSTKKYPIISCVYPGPQTDNVPLIFGVGSTNEALAQIGCIVVAFNHRGGIPFRGRAYHSFGYNNIRDHALADDKCGLEQLIKRHPYIDGNKVGIYGHSGGGMMSTAAICTYPDFYKACVSSAGNHDNNIYSQFFVESHYAIDEQIVKTQDSIKTANGKDSVVTKTKTVYTTNLPTNMELAKNLKGHLMLIVGNMDGNVHPAQTIRMADALINHGKDFELVFLPRGRHTYDGVSEWYFEHKLRSHFAKYLLGDFTNTGFYDIKTNEYDQVIK</sequence>
<dbReference type="InterPro" id="IPR001375">
    <property type="entry name" value="Peptidase_S9_cat"/>
</dbReference>
<dbReference type="GeneID" id="61273703"/>
<dbReference type="GO" id="GO:0008236">
    <property type="term" value="F:serine-type peptidase activity"/>
    <property type="evidence" value="ECO:0007669"/>
    <property type="project" value="InterPro"/>
</dbReference>
<dbReference type="GO" id="GO:0008239">
    <property type="term" value="F:dipeptidyl-peptidase activity"/>
    <property type="evidence" value="ECO:0007669"/>
    <property type="project" value="TreeGrafter"/>
</dbReference>
<dbReference type="AlphaFoldDB" id="A0A1Y3Y2G2"/>
<dbReference type="EMBL" id="QSCO01000020">
    <property type="protein sequence ID" value="RGY05067.1"/>
    <property type="molecule type" value="Genomic_DNA"/>
</dbReference>